<protein>
    <submittedName>
        <fullName evidence="1">Uncharacterized protein</fullName>
    </submittedName>
</protein>
<dbReference type="EMBL" id="JAYMYQ010000001">
    <property type="protein sequence ID" value="KAK7361691.1"/>
    <property type="molecule type" value="Genomic_DNA"/>
</dbReference>
<keyword evidence="2" id="KW-1185">Reference proteome</keyword>
<organism evidence="1 2">
    <name type="scientific">Canavalia gladiata</name>
    <name type="common">Sword bean</name>
    <name type="synonym">Dolichos gladiatus</name>
    <dbReference type="NCBI Taxonomy" id="3824"/>
    <lineage>
        <taxon>Eukaryota</taxon>
        <taxon>Viridiplantae</taxon>
        <taxon>Streptophyta</taxon>
        <taxon>Embryophyta</taxon>
        <taxon>Tracheophyta</taxon>
        <taxon>Spermatophyta</taxon>
        <taxon>Magnoliopsida</taxon>
        <taxon>eudicotyledons</taxon>
        <taxon>Gunneridae</taxon>
        <taxon>Pentapetalae</taxon>
        <taxon>rosids</taxon>
        <taxon>fabids</taxon>
        <taxon>Fabales</taxon>
        <taxon>Fabaceae</taxon>
        <taxon>Papilionoideae</taxon>
        <taxon>50 kb inversion clade</taxon>
        <taxon>NPAAA clade</taxon>
        <taxon>indigoferoid/millettioid clade</taxon>
        <taxon>Phaseoleae</taxon>
        <taxon>Canavalia</taxon>
    </lineage>
</organism>
<dbReference type="Proteomes" id="UP001367508">
    <property type="component" value="Unassembled WGS sequence"/>
</dbReference>
<accession>A0AAN9MXC2</accession>
<evidence type="ECO:0000313" key="2">
    <source>
        <dbReference type="Proteomes" id="UP001367508"/>
    </source>
</evidence>
<proteinExistence type="predicted"/>
<reference evidence="1 2" key="1">
    <citation type="submission" date="2024-01" db="EMBL/GenBank/DDBJ databases">
        <title>The genomes of 5 underutilized Papilionoideae crops provide insights into root nodulation and disease resistanc.</title>
        <authorList>
            <person name="Jiang F."/>
        </authorList>
    </citation>
    <scope>NUCLEOTIDE SEQUENCE [LARGE SCALE GENOMIC DNA]</scope>
    <source>
        <strain evidence="1">LVBAO_FW01</strain>
        <tissue evidence="1">Leaves</tissue>
    </source>
</reference>
<sequence length="246" mass="27034">MGYKLPQTRLYLWHPTTEILAYEYLTKSNNLAVMGEMHSWLRAFSCCRREPGLAWPLLPNNYNTLGSTEVQLEGSSIPTEALILPIALGFLQTFTASKGCSAASATTSIEAELARSKNSVASQDRAFASPGLVEFASTSIRLATSMENVVFFLSSTLLPPDECSTISGAKGWESRIERRTGDDKGLAHALESLLPLCESDDALNHEAIRDFQRGFLCCAALKEAWQFAWMMRTGRLDSGDPPPYPS</sequence>
<evidence type="ECO:0000313" key="1">
    <source>
        <dbReference type="EMBL" id="KAK7361691.1"/>
    </source>
</evidence>
<dbReference type="AlphaFoldDB" id="A0AAN9MXC2"/>
<gene>
    <name evidence="1" type="ORF">VNO77_03765</name>
</gene>
<name>A0AAN9MXC2_CANGL</name>
<comment type="caution">
    <text evidence="1">The sequence shown here is derived from an EMBL/GenBank/DDBJ whole genome shotgun (WGS) entry which is preliminary data.</text>
</comment>